<feature type="compositionally biased region" description="Basic and acidic residues" evidence="2">
    <location>
        <begin position="498"/>
        <end position="517"/>
    </location>
</feature>
<comment type="caution">
    <text evidence="3">The sequence shown here is derived from an EMBL/GenBank/DDBJ whole genome shotgun (WGS) entry which is preliminary data.</text>
</comment>
<feature type="compositionally biased region" description="Basic and acidic residues" evidence="2">
    <location>
        <begin position="587"/>
        <end position="602"/>
    </location>
</feature>
<feature type="compositionally biased region" description="Basic residues" evidence="2">
    <location>
        <begin position="557"/>
        <end position="586"/>
    </location>
</feature>
<feature type="compositionally biased region" description="Basic and acidic residues" evidence="2">
    <location>
        <begin position="528"/>
        <end position="549"/>
    </location>
</feature>
<feature type="compositionally biased region" description="Low complexity" evidence="2">
    <location>
        <begin position="440"/>
        <end position="465"/>
    </location>
</feature>
<feature type="region of interest" description="Disordered" evidence="2">
    <location>
        <begin position="410"/>
        <end position="469"/>
    </location>
</feature>
<feature type="compositionally biased region" description="Basic and acidic residues" evidence="2">
    <location>
        <begin position="740"/>
        <end position="760"/>
    </location>
</feature>
<dbReference type="EMBL" id="JAZHXJ010000196">
    <property type="protein sequence ID" value="KAL1869430.1"/>
    <property type="molecule type" value="Genomic_DNA"/>
</dbReference>
<proteinExistence type="predicted"/>
<evidence type="ECO:0000313" key="4">
    <source>
        <dbReference type="Proteomes" id="UP001586593"/>
    </source>
</evidence>
<evidence type="ECO:0000256" key="1">
    <source>
        <dbReference type="SAM" id="Coils"/>
    </source>
</evidence>
<evidence type="ECO:0000256" key="2">
    <source>
        <dbReference type="SAM" id="MobiDB-lite"/>
    </source>
</evidence>
<feature type="region of interest" description="Disordered" evidence="2">
    <location>
        <begin position="169"/>
        <end position="209"/>
    </location>
</feature>
<accession>A0ABR3X198</accession>
<dbReference type="Proteomes" id="UP001586593">
    <property type="component" value="Unassembled WGS sequence"/>
</dbReference>
<feature type="region of interest" description="Disordered" evidence="2">
    <location>
        <begin position="495"/>
        <end position="704"/>
    </location>
</feature>
<sequence>MISDFHDIPPPPYSETDIYSVSGSAPSLPGRPTLRTSSHGGSAVDDVASPGAPASATTSSTSAEVIHTPPLTPHSSHQSVFGPAVSDHLTTSSALLYFESRPSLSFHPGVQLVHCITVLPTSVPADFPYPSWAAARDVLPEDWQTFVNYLLPHHPARSNAQVIDRKLQAEGSEEGQGNGKARDDDGNEDEDDLSSHRGRGPPSHAEQQLHQLRPTLEDGLLQRRHDIEDTVREWNDGFFAPRGITINLNPVDLPRPSDVSDDLHIPGAWDQSFDHNVEGDDAGNVARGGIRGRFNPFASGRGGDSRGFRFAGVAVEGDRVSIGNTFVADRNGVRIGGITADGNGISVHGTPLFGAGVHHRHHAPHNPHHHNVHFSGPPRCGGRGGAGRGFGIGFGPFGGGPAAFAERDFGSWGHRGGGPGFRGRGRDRVWDGDRKHGSKSRSSSVSSSSSSISSSSTSSVSSVGSLPDHDHLRESQLSIAKRYLEEWLNHPEQPITKESVKSAKEQIKAARNDDKQQKPAVAAATAKAQKEALRREVKSLQQRCKELKRQQKQQARERKRQNRQIKRERRNARRAARRERKKAKREAKREAKRAQRQAKRDGGATAALAAVAAAEASSSSSSQGPPTQPPFPFGGPPAYGYPPWLRHQQSPAGPIPYGPATFLGRFAGRGFGPEPFWQQPPSASSSSPIVPPGPVPGAWNSSTEGVETYPASLAKYRAAEELERQVMAKEEELRKVHEQLVQEDEARRTSCDPRGDEKAALRGQLSAERIELEIEDLQRDLERLRVEADAEFARELAEEETRQHA</sequence>
<feature type="compositionally biased region" description="Pro residues" evidence="2">
    <location>
        <begin position="626"/>
        <end position="635"/>
    </location>
</feature>
<feature type="compositionally biased region" description="Gly residues" evidence="2">
    <location>
        <begin position="413"/>
        <end position="422"/>
    </location>
</feature>
<feature type="compositionally biased region" description="Low complexity" evidence="2">
    <location>
        <begin position="603"/>
        <end position="625"/>
    </location>
</feature>
<feature type="region of interest" description="Disordered" evidence="2">
    <location>
        <begin position="740"/>
        <end position="761"/>
    </location>
</feature>
<feature type="compositionally biased region" description="Low complexity" evidence="2">
    <location>
        <begin position="48"/>
        <end position="63"/>
    </location>
</feature>
<organism evidence="3 4">
    <name type="scientific">Phialemonium thermophilum</name>
    <dbReference type="NCBI Taxonomy" id="223376"/>
    <lineage>
        <taxon>Eukaryota</taxon>
        <taxon>Fungi</taxon>
        <taxon>Dikarya</taxon>
        <taxon>Ascomycota</taxon>
        <taxon>Pezizomycotina</taxon>
        <taxon>Sordariomycetes</taxon>
        <taxon>Sordariomycetidae</taxon>
        <taxon>Cephalothecales</taxon>
        <taxon>Cephalothecaceae</taxon>
        <taxon>Phialemonium</taxon>
    </lineage>
</organism>
<feature type="region of interest" description="Disordered" evidence="2">
    <location>
        <begin position="1"/>
        <end position="80"/>
    </location>
</feature>
<feature type="compositionally biased region" description="Low complexity" evidence="2">
    <location>
        <begin position="518"/>
        <end position="527"/>
    </location>
</feature>
<keyword evidence="1" id="KW-0175">Coiled coil</keyword>
<feature type="coiled-coil region" evidence="1">
    <location>
        <begin position="767"/>
        <end position="794"/>
    </location>
</feature>
<reference evidence="3 4" key="1">
    <citation type="journal article" date="2024" name="Commun. Biol.">
        <title>Comparative genomic analysis of thermophilic fungi reveals convergent evolutionary adaptations and gene losses.</title>
        <authorList>
            <person name="Steindorff A.S."/>
            <person name="Aguilar-Pontes M.V."/>
            <person name="Robinson A.J."/>
            <person name="Andreopoulos B."/>
            <person name="LaButti K."/>
            <person name="Kuo A."/>
            <person name="Mondo S."/>
            <person name="Riley R."/>
            <person name="Otillar R."/>
            <person name="Haridas S."/>
            <person name="Lipzen A."/>
            <person name="Grimwood J."/>
            <person name="Schmutz J."/>
            <person name="Clum A."/>
            <person name="Reid I.D."/>
            <person name="Moisan M.C."/>
            <person name="Butler G."/>
            <person name="Nguyen T.T.M."/>
            <person name="Dewar K."/>
            <person name="Conant G."/>
            <person name="Drula E."/>
            <person name="Henrissat B."/>
            <person name="Hansel C."/>
            <person name="Singer S."/>
            <person name="Hutchinson M.I."/>
            <person name="de Vries R.P."/>
            <person name="Natvig D.O."/>
            <person name="Powell A.J."/>
            <person name="Tsang A."/>
            <person name="Grigoriev I.V."/>
        </authorList>
    </citation>
    <scope>NUCLEOTIDE SEQUENCE [LARGE SCALE GENOMIC DNA]</scope>
    <source>
        <strain evidence="3 4">ATCC 24622</strain>
    </source>
</reference>
<gene>
    <name evidence="3" type="ORF">VTK73DRAFT_3134</name>
</gene>
<protein>
    <submittedName>
        <fullName evidence="3">Uncharacterized protein</fullName>
    </submittedName>
</protein>
<keyword evidence="4" id="KW-1185">Reference proteome</keyword>
<feature type="compositionally biased region" description="Basic and acidic residues" evidence="2">
    <location>
        <begin position="424"/>
        <end position="435"/>
    </location>
</feature>
<name>A0ABR3X198_9PEZI</name>
<evidence type="ECO:0000313" key="3">
    <source>
        <dbReference type="EMBL" id="KAL1869430.1"/>
    </source>
</evidence>